<protein>
    <submittedName>
        <fullName evidence="5">Transcriptional regulator</fullName>
    </submittedName>
</protein>
<dbReference type="PANTHER" id="PTHR43132:SF2">
    <property type="entry name" value="ARSENICAL RESISTANCE OPERON REPRESSOR ARSR-RELATED"/>
    <property type="match status" value="1"/>
</dbReference>
<dbReference type="InterPro" id="IPR051011">
    <property type="entry name" value="Metal_resp_trans_reg"/>
</dbReference>
<evidence type="ECO:0000256" key="3">
    <source>
        <dbReference type="ARBA" id="ARBA00023163"/>
    </source>
</evidence>
<dbReference type="GO" id="GO:0003677">
    <property type="term" value="F:DNA binding"/>
    <property type="evidence" value="ECO:0007669"/>
    <property type="project" value="UniProtKB-KW"/>
</dbReference>
<dbReference type="CDD" id="cd00090">
    <property type="entry name" value="HTH_ARSR"/>
    <property type="match status" value="1"/>
</dbReference>
<dbReference type="GO" id="GO:0003700">
    <property type="term" value="F:DNA-binding transcription factor activity"/>
    <property type="evidence" value="ECO:0007669"/>
    <property type="project" value="InterPro"/>
</dbReference>
<keyword evidence="2" id="KW-0238">DNA-binding</keyword>
<dbReference type="InterPro" id="IPR036390">
    <property type="entry name" value="WH_DNA-bd_sf"/>
</dbReference>
<evidence type="ECO:0000259" key="4">
    <source>
        <dbReference type="PROSITE" id="PS50987"/>
    </source>
</evidence>
<keyword evidence="3" id="KW-0804">Transcription</keyword>
<dbReference type="AlphaFoldDB" id="A0A1D9LGL8"/>
<dbReference type="GeneID" id="68841679"/>
<dbReference type="Proteomes" id="UP000178776">
    <property type="component" value="Chromosome"/>
</dbReference>
<evidence type="ECO:0000313" key="6">
    <source>
        <dbReference type="Proteomes" id="UP000178776"/>
    </source>
</evidence>
<feature type="domain" description="HTH arsR-type" evidence="4">
    <location>
        <begin position="1"/>
        <end position="95"/>
    </location>
</feature>
<dbReference type="InterPro" id="IPR001845">
    <property type="entry name" value="HTH_ArsR_DNA-bd_dom"/>
</dbReference>
<evidence type="ECO:0000256" key="2">
    <source>
        <dbReference type="ARBA" id="ARBA00023125"/>
    </source>
</evidence>
<organism evidence="5 6">
    <name type="scientific">Chromobacterium vaccinii</name>
    <dbReference type="NCBI Taxonomy" id="1108595"/>
    <lineage>
        <taxon>Bacteria</taxon>
        <taxon>Pseudomonadati</taxon>
        <taxon>Pseudomonadota</taxon>
        <taxon>Betaproteobacteria</taxon>
        <taxon>Neisseriales</taxon>
        <taxon>Chromobacteriaceae</taxon>
        <taxon>Chromobacterium</taxon>
    </lineage>
</organism>
<dbReference type="STRING" id="1108595.BKX93_10675"/>
<dbReference type="EMBL" id="CP017707">
    <property type="protein sequence ID" value="AOZ50411.1"/>
    <property type="molecule type" value="Genomic_DNA"/>
</dbReference>
<evidence type="ECO:0000313" key="5">
    <source>
        <dbReference type="EMBL" id="AOZ50411.1"/>
    </source>
</evidence>
<dbReference type="SMART" id="SM00418">
    <property type="entry name" value="HTH_ARSR"/>
    <property type="match status" value="1"/>
</dbReference>
<dbReference type="InterPro" id="IPR036388">
    <property type="entry name" value="WH-like_DNA-bd_sf"/>
</dbReference>
<dbReference type="NCBIfam" id="NF033788">
    <property type="entry name" value="HTH_metalloreg"/>
    <property type="match status" value="1"/>
</dbReference>
<dbReference type="PRINTS" id="PR00778">
    <property type="entry name" value="HTHARSR"/>
</dbReference>
<dbReference type="Pfam" id="PF12840">
    <property type="entry name" value="HTH_20"/>
    <property type="match status" value="1"/>
</dbReference>
<dbReference type="KEGG" id="cvc:BKX93_10675"/>
<evidence type="ECO:0000256" key="1">
    <source>
        <dbReference type="ARBA" id="ARBA00023015"/>
    </source>
</evidence>
<proteinExistence type="predicted"/>
<name>A0A1D9LGL8_9NEIS</name>
<gene>
    <name evidence="5" type="ORF">BKX93_10675</name>
</gene>
<reference evidence="5 6" key="1">
    <citation type="submission" date="2016-10" db="EMBL/GenBank/DDBJ databases">
        <title>Chromobacterium muskegensis sp. nov., an insecticidal bacterium isolated from Sphagnum bogs.</title>
        <authorList>
            <person name="Sparks M.E."/>
            <person name="Blackburn M.B."/>
            <person name="Gundersen-Rindal D.E."/>
            <person name="Mitchell A."/>
            <person name="Farrar R."/>
            <person name="Kuhar D."/>
        </authorList>
    </citation>
    <scope>NUCLEOTIDE SEQUENCE [LARGE SCALE GENOMIC DNA]</scope>
    <source>
        <strain evidence="5 6">21-1</strain>
    </source>
</reference>
<dbReference type="PROSITE" id="PS50987">
    <property type="entry name" value="HTH_ARSR_2"/>
    <property type="match status" value="1"/>
</dbReference>
<dbReference type="RefSeq" id="WP_070979762.1">
    <property type="nucleotide sequence ID" value="NZ_CP017707.1"/>
</dbReference>
<dbReference type="InterPro" id="IPR011991">
    <property type="entry name" value="ArsR-like_HTH"/>
</dbReference>
<dbReference type="Gene3D" id="1.10.10.10">
    <property type="entry name" value="Winged helix-like DNA-binding domain superfamily/Winged helix DNA-binding domain"/>
    <property type="match status" value="1"/>
</dbReference>
<sequence>MEAKNAVTLLAALAQDTRLAIYRLLVQQGPEGLAVGQIGERLAVANATLSFHLKELSHAGLILARQEGRFIYYSANYEQMNGLLGFLTENCCRGEACTPGSSISPCDGACQ</sequence>
<keyword evidence="1" id="KW-0805">Transcription regulation</keyword>
<accession>A0A1D9LGL8</accession>
<dbReference type="PANTHER" id="PTHR43132">
    <property type="entry name" value="ARSENICAL RESISTANCE OPERON REPRESSOR ARSR-RELATED"/>
    <property type="match status" value="1"/>
</dbReference>
<dbReference type="SUPFAM" id="SSF46785">
    <property type="entry name" value="Winged helix' DNA-binding domain"/>
    <property type="match status" value="1"/>
</dbReference>